<accession>A0ACC2HK27</accession>
<dbReference type="EMBL" id="CM055728">
    <property type="protein sequence ID" value="KAJ8016233.1"/>
    <property type="molecule type" value="Genomic_DNA"/>
</dbReference>
<comment type="caution">
    <text evidence="1">The sequence shown here is derived from an EMBL/GenBank/DDBJ whole genome shotgun (WGS) entry which is preliminary data.</text>
</comment>
<protein>
    <submittedName>
        <fullName evidence="1">Uncharacterized protein</fullName>
    </submittedName>
</protein>
<reference evidence="1" key="1">
    <citation type="submission" date="2021-05" db="EMBL/GenBank/DDBJ databases">
        <authorList>
            <person name="Pan Q."/>
            <person name="Jouanno E."/>
            <person name="Zahm M."/>
            <person name="Klopp C."/>
            <person name="Cabau C."/>
            <person name="Louis A."/>
            <person name="Berthelot C."/>
            <person name="Parey E."/>
            <person name="Roest Crollius H."/>
            <person name="Montfort J."/>
            <person name="Robinson-Rechavi M."/>
            <person name="Bouchez O."/>
            <person name="Lampietro C."/>
            <person name="Lopez Roques C."/>
            <person name="Donnadieu C."/>
            <person name="Postlethwait J."/>
            <person name="Bobe J."/>
            <person name="Dillon D."/>
            <person name="Chandos A."/>
            <person name="von Hippel F."/>
            <person name="Guiguen Y."/>
        </authorList>
    </citation>
    <scope>NUCLEOTIDE SEQUENCE</scope>
    <source>
        <strain evidence="1">YG-Jan2019</strain>
    </source>
</reference>
<proteinExistence type="predicted"/>
<evidence type="ECO:0000313" key="1">
    <source>
        <dbReference type="EMBL" id="KAJ8016233.1"/>
    </source>
</evidence>
<keyword evidence="2" id="KW-1185">Reference proteome</keyword>
<name>A0ACC2HK27_DALPE</name>
<gene>
    <name evidence="1" type="ORF">DPEC_G00005080</name>
</gene>
<sequence>MGPKSSQLISELSSSSELDLTLRSQTGPLCSWAGQTKEQQGEIQFLLYCQEIDDEDEDNDVDDESKEVVYRQHTAICPHIDNDRSKSRTSSTSSSSSDISRAGTETPVVQSDDEEVHADTLLLTSNDQTNDEETEEKEVEEEKGLFSPLS</sequence>
<dbReference type="Proteomes" id="UP001157502">
    <property type="component" value="Chromosome 1"/>
</dbReference>
<organism evidence="1 2">
    <name type="scientific">Dallia pectoralis</name>
    <name type="common">Alaska blackfish</name>
    <dbReference type="NCBI Taxonomy" id="75939"/>
    <lineage>
        <taxon>Eukaryota</taxon>
        <taxon>Metazoa</taxon>
        <taxon>Chordata</taxon>
        <taxon>Craniata</taxon>
        <taxon>Vertebrata</taxon>
        <taxon>Euteleostomi</taxon>
        <taxon>Actinopterygii</taxon>
        <taxon>Neopterygii</taxon>
        <taxon>Teleostei</taxon>
        <taxon>Protacanthopterygii</taxon>
        <taxon>Esociformes</taxon>
        <taxon>Umbridae</taxon>
        <taxon>Dallia</taxon>
    </lineage>
</organism>
<evidence type="ECO:0000313" key="2">
    <source>
        <dbReference type="Proteomes" id="UP001157502"/>
    </source>
</evidence>